<protein>
    <submittedName>
        <fullName evidence="6">ABC superfamily ATP binding cassette transporter, ABC protein</fullName>
    </submittedName>
</protein>
<proteinExistence type="inferred from homology"/>
<keyword evidence="3" id="KW-0547">Nucleotide-binding</keyword>
<keyword evidence="4" id="KW-0067">ATP-binding</keyword>
<evidence type="ECO:0000259" key="5">
    <source>
        <dbReference type="PROSITE" id="PS50893"/>
    </source>
</evidence>
<dbReference type="InterPro" id="IPR003439">
    <property type="entry name" value="ABC_transporter-like_ATP-bd"/>
</dbReference>
<dbReference type="InterPro" id="IPR003593">
    <property type="entry name" value="AAA+_ATPase"/>
</dbReference>
<dbReference type="PROSITE" id="PS00211">
    <property type="entry name" value="ABC_TRANSPORTER_1"/>
    <property type="match status" value="1"/>
</dbReference>
<evidence type="ECO:0000256" key="4">
    <source>
        <dbReference type="ARBA" id="ARBA00022840"/>
    </source>
</evidence>
<evidence type="ECO:0000256" key="1">
    <source>
        <dbReference type="ARBA" id="ARBA00005417"/>
    </source>
</evidence>
<name>A0A0R1G064_9LACO</name>
<dbReference type="EMBL" id="AZCK01000003">
    <property type="protein sequence ID" value="KRK24295.1"/>
    <property type="molecule type" value="Genomic_DNA"/>
</dbReference>
<evidence type="ECO:0000313" key="6">
    <source>
        <dbReference type="EMBL" id="KRK24295.1"/>
    </source>
</evidence>
<dbReference type="InterPro" id="IPR017871">
    <property type="entry name" value="ABC_transporter-like_CS"/>
</dbReference>
<comment type="similarity">
    <text evidence="1">Belongs to the ABC transporter superfamily.</text>
</comment>
<reference evidence="6 7" key="1">
    <citation type="journal article" date="2015" name="Genome Announc.">
        <title>Expanding the biotechnology potential of lactobacilli through comparative genomics of 213 strains and associated genera.</title>
        <authorList>
            <person name="Sun Z."/>
            <person name="Harris H.M."/>
            <person name="McCann A."/>
            <person name="Guo C."/>
            <person name="Argimon S."/>
            <person name="Zhang W."/>
            <person name="Yang X."/>
            <person name="Jeffery I.B."/>
            <person name="Cooney J.C."/>
            <person name="Kagawa T.F."/>
            <person name="Liu W."/>
            <person name="Song Y."/>
            <person name="Salvetti E."/>
            <person name="Wrobel A."/>
            <person name="Rasinkangas P."/>
            <person name="Parkhill J."/>
            <person name="Rea M.C."/>
            <person name="O'Sullivan O."/>
            <person name="Ritari J."/>
            <person name="Douillard F.P."/>
            <person name="Paul Ross R."/>
            <person name="Yang R."/>
            <person name="Briner A.E."/>
            <person name="Felis G.E."/>
            <person name="de Vos W.M."/>
            <person name="Barrangou R."/>
            <person name="Klaenhammer T.R."/>
            <person name="Caufield P.W."/>
            <person name="Cui Y."/>
            <person name="Zhang H."/>
            <person name="O'Toole P.W."/>
        </authorList>
    </citation>
    <scope>NUCLEOTIDE SEQUENCE [LARGE SCALE GENOMIC DNA]</scope>
    <source>
        <strain evidence="6 7">DSM 12361</strain>
    </source>
</reference>
<dbReference type="RefSeq" id="WP_054449591.1">
    <property type="nucleotide sequence ID" value="NZ_AZCK01000003.1"/>
</dbReference>
<gene>
    <name evidence="6" type="ORF">FD43_GL001107</name>
</gene>
<evidence type="ECO:0000313" key="7">
    <source>
        <dbReference type="Proteomes" id="UP000051794"/>
    </source>
</evidence>
<dbReference type="AlphaFoldDB" id="A0A0R1G064"/>
<dbReference type="GeneID" id="66348303"/>
<evidence type="ECO:0000256" key="3">
    <source>
        <dbReference type="ARBA" id="ARBA00022741"/>
    </source>
</evidence>
<dbReference type="PROSITE" id="PS50893">
    <property type="entry name" value="ABC_TRANSPORTER_2"/>
    <property type="match status" value="1"/>
</dbReference>
<organism evidence="6 7">
    <name type="scientific">Apilactobacillus kunkeei DSM 12361 = ATCC 700308</name>
    <dbReference type="NCBI Taxonomy" id="1423768"/>
    <lineage>
        <taxon>Bacteria</taxon>
        <taxon>Bacillati</taxon>
        <taxon>Bacillota</taxon>
        <taxon>Bacilli</taxon>
        <taxon>Lactobacillales</taxon>
        <taxon>Lactobacillaceae</taxon>
        <taxon>Apilactobacillus</taxon>
    </lineage>
</organism>
<evidence type="ECO:0000256" key="2">
    <source>
        <dbReference type="ARBA" id="ARBA00022448"/>
    </source>
</evidence>
<dbReference type="InterPro" id="IPR027417">
    <property type="entry name" value="P-loop_NTPase"/>
</dbReference>
<comment type="caution">
    <text evidence="6">The sequence shown here is derived from an EMBL/GenBank/DDBJ whole genome shotgun (WGS) entry which is preliminary data.</text>
</comment>
<keyword evidence="2" id="KW-0813">Transport</keyword>
<dbReference type="Pfam" id="PF00005">
    <property type="entry name" value="ABC_tran"/>
    <property type="match status" value="1"/>
</dbReference>
<dbReference type="Gene3D" id="3.40.50.300">
    <property type="entry name" value="P-loop containing nucleotide triphosphate hydrolases"/>
    <property type="match status" value="1"/>
</dbReference>
<dbReference type="GO" id="GO:0005524">
    <property type="term" value="F:ATP binding"/>
    <property type="evidence" value="ECO:0007669"/>
    <property type="project" value="UniProtKB-KW"/>
</dbReference>
<dbReference type="PANTHER" id="PTHR43335">
    <property type="entry name" value="ABC TRANSPORTER, ATP-BINDING PROTEIN"/>
    <property type="match status" value="1"/>
</dbReference>
<dbReference type="SMART" id="SM00382">
    <property type="entry name" value="AAA"/>
    <property type="match status" value="1"/>
</dbReference>
<feature type="domain" description="ABC transporter" evidence="5">
    <location>
        <begin position="5"/>
        <end position="229"/>
    </location>
</feature>
<dbReference type="PATRIC" id="fig|1423768.3.peg.157"/>
<dbReference type="Proteomes" id="UP000051794">
    <property type="component" value="Unassembled WGS sequence"/>
</dbReference>
<accession>A0A0R1G064</accession>
<dbReference type="SUPFAM" id="SSF52540">
    <property type="entry name" value="P-loop containing nucleoside triphosphate hydrolases"/>
    <property type="match status" value="1"/>
</dbReference>
<dbReference type="GO" id="GO:0016887">
    <property type="term" value="F:ATP hydrolysis activity"/>
    <property type="evidence" value="ECO:0007669"/>
    <property type="project" value="InterPro"/>
</dbReference>
<sequence>MTKSVEINNLDKRIGKRLILNNISFEINQGDIVGLVGENGAGKTTIMKLILGMIDNNGGSIRINGKEITVSKRDGLKGVGSLIENPVLYPYLSGLQHLELFSETKDNEMIDYLVNRLNMQNYINKNAISYSLGMKQKLAIAMALVNRPSFAILDEPVNGLDPKSTKEVRDLIVDLNKEGTTFLISSHILAELEKIINRVVIIKKGAKIFDNYLEFFGNKVNKTVVNTSDNNSAAEILKDNDIKVSLDNDGLTIVGDFKLQEIIDLINGKQISFTSIQTINDDFEDDLIQILDEK</sequence>
<dbReference type="PANTHER" id="PTHR43335:SF4">
    <property type="entry name" value="ABC TRANSPORTER, ATP-BINDING PROTEIN"/>
    <property type="match status" value="1"/>
</dbReference>